<evidence type="ECO:0000313" key="3">
    <source>
        <dbReference type="Proteomes" id="UP000593565"/>
    </source>
</evidence>
<feature type="compositionally biased region" description="Polar residues" evidence="1">
    <location>
        <begin position="581"/>
        <end position="593"/>
    </location>
</feature>
<feature type="compositionally biased region" description="Basic and acidic residues" evidence="1">
    <location>
        <begin position="1364"/>
        <end position="1378"/>
    </location>
</feature>
<dbReference type="GO" id="GO:0005078">
    <property type="term" value="F:MAP-kinase scaffold activity"/>
    <property type="evidence" value="ECO:0007669"/>
    <property type="project" value="TreeGrafter"/>
</dbReference>
<feature type="compositionally biased region" description="Low complexity" evidence="1">
    <location>
        <begin position="1491"/>
        <end position="1501"/>
    </location>
</feature>
<dbReference type="GO" id="GO:0035023">
    <property type="term" value="P:regulation of Rho protein signal transduction"/>
    <property type="evidence" value="ECO:0007669"/>
    <property type="project" value="TreeGrafter"/>
</dbReference>
<dbReference type="GO" id="GO:0071875">
    <property type="term" value="P:adrenergic receptor signaling pathway"/>
    <property type="evidence" value="ECO:0007669"/>
    <property type="project" value="TreeGrafter"/>
</dbReference>
<dbReference type="PANTHER" id="PTHR13944">
    <property type="entry name" value="AGAP007712-PA"/>
    <property type="match status" value="1"/>
</dbReference>
<sequence length="1711" mass="187276">MKLNPKQAPLYGECVLTVQLSEEECVEDEEEVEFYLLFSGSTQRHLTTTLRLGHVTLQAVCPAHDRDETVRVTLCQARPGGSVDPVAEERFQFVHDLALDMAHFLISAAAHRDGLEGALLLADSHIPVQECERLDETLTLALKHLPLPPGWSVLGPDVNTPTPTDFSPHETLLHFAARRGLRRVALFLLQQPGGPDALQLANKHGHTPARVAQSRGHTQLQHLLSELEKSPHLETKAPRRCYAAGRAFLHHPRLNTFTLSVENEADGEPPDLRRDVEELRRYARSHCHNKGGSRKQLQSFPLILSRDFVCDLPTAVDALSGDPSLLKPPVCELQEVYTEKEHSESAKCANGSTRLEGGDAPASSGDSGSGKRTSGLEGEGVSRGKQEDCAVVSGVSCGEQQQEEVDSELRAIREAPRTQRSHALSETKTHNKIQSGNTQAGTMGQTQGLLPEHEEQNKARGDFPEEREGERNSGQETSLPSENTQLPDGQTSSKNLSRFYLNLDFNATEKGKEVQSQEIGSSIERIYESTGCTKREQGISEDLVSVSFRPNMAPGPVHNVRHKPSPLVDAAVGQQIDASPETASDCSEQVSSDTVKELPSRDDVTDLPGEPDGVVLGVSFTTEESGGVDQALPPETEESSSPGSMSGVQPVISLEKSEETSQIFNVSHCGGEEPSQECTKPQPDVKDAQITGSMDPNRDPVRSESPPLILDRISTLPPGLTVSESNPDETGSCSESMLEREPLAFQTPPESPCEFFSVDGCIRSSDLLEPCPSSLELGHPAGSSDIAGEKVETELLEMCESSKKSPLTILCGSFSKLTIRGSPLDPHLDDTISETIERIATNDSETSKMYPSEMEETKEEVRNLEPKLVQKCERPEAPQIVSNMSVAPPCDFVSKENLGGTAAITYAVGSEAQNDRPSESKDVQEEWLKMPTQLGENLEILSLPCKALYLSTAVSKNITDLHSEVITFEEVINKTSEDPQTELTTFVETTGESLGPHLEVGQEHLDEIISGTSLDLHHDLITCSEETIVEISLDPFPEVKISEESVQDQQLKVTISEESIRGTSLGPNHDFISSVEKIGEVSLGTLLEVISPEESVQVQQLEKSGNDPYDPKHEVTAFEESIRGTIDFHHDLIMPSEDTIREMSFEVPEVNSSEENVLDQQHEVKTSKKSKNGTSQDPKLEVTTSENSIQGPHHEAMNKETVLDQQPEITAFEESIRETQYHTKREETTCEENLWKSLEPPPEFMNCKMDTSFPEAPFQSETAILDTPAYGNDSGLALENVSISDQPMDLSSVMDLDSGTGLDMDAVEVDSDLIQELPPLDNVGVCKIGTLEEEKSHMMEEHGEEPKEERVAGDDGSPETALTHSDHTDQRSEIHREEQDEVYCLDSEDLKQECIKENTGTDVPLASVCRSVSATSLPGSESVSDGDSLLGPDTMDDTVFKQSEDTLTLTSGISTTGSVSTEDSSIAHTAGEPEEEEKKDRLMEVLERASLLRPTSRSQSPSRRHSWEPSKNPTGEADMGQRSVVQGEVGEKPSGHRRSMSWCPSHVPHSEMDEMNSRSYSLEGLAAEDEVKMPSVRQSTHLSMTEREERGSLASLTEEEDESNVGDNSSLDSQRSVQDVGCGFVPPPHTLTKSVSMSAISPRDLDDLTCVSSAAASQEYSISEEDPAPLRIDSEVRGTKVSRTFSYLKSKMTRKKQDSCAGNRSMLLRSL</sequence>
<dbReference type="EMBL" id="JAAGNN010000008">
    <property type="protein sequence ID" value="KAF4085646.1"/>
    <property type="molecule type" value="Genomic_DNA"/>
</dbReference>
<comment type="caution">
    <text evidence="2">The sequence shown here is derived from an EMBL/GenBank/DDBJ whole genome shotgun (WGS) entry which is preliminary data.</text>
</comment>
<dbReference type="GO" id="GO:0016020">
    <property type="term" value="C:membrane"/>
    <property type="evidence" value="ECO:0007669"/>
    <property type="project" value="TreeGrafter"/>
</dbReference>
<dbReference type="GO" id="GO:0043123">
    <property type="term" value="P:positive regulation of canonical NF-kappaB signal transduction"/>
    <property type="evidence" value="ECO:0007669"/>
    <property type="project" value="TreeGrafter"/>
</dbReference>
<keyword evidence="3" id="KW-1185">Reference proteome</keyword>
<feature type="region of interest" description="Disordered" evidence="1">
    <location>
        <begin position="415"/>
        <end position="493"/>
    </location>
</feature>
<dbReference type="PANTHER" id="PTHR13944:SF18">
    <property type="entry name" value="A-KINASE ANCHOR PROTEIN 13"/>
    <property type="match status" value="1"/>
</dbReference>
<gene>
    <name evidence="2" type="ORF">AMELA_G00097480</name>
</gene>
<feature type="compositionally biased region" description="Polar residues" evidence="1">
    <location>
        <begin position="474"/>
        <end position="493"/>
    </location>
</feature>
<organism evidence="2 3">
    <name type="scientific">Ameiurus melas</name>
    <name type="common">Black bullhead</name>
    <name type="synonym">Silurus melas</name>
    <dbReference type="NCBI Taxonomy" id="219545"/>
    <lineage>
        <taxon>Eukaryota</taxon>
        <taxon>Metazoa</taxon>
        <taxon>Chordata</taxon>
        <taxon>Craniata</taxon>
        <taxon>Vertebrata</taxon>
        <taxon>Euteleostomi</taxon>
        <taxon>Actinopterygii</taxon>
        <taxon>Neopterygii</taxon>
        <taxon>Teleostei</taxon>
        <taxon>Ostariophysi</taxon>
        <taxon>Siluriformes</taxon>
        <taxon>Ictaluridae</taxon>
        <taxon>Ameiurus</taxon>
    </lineage>
</organism>
<feature type="region of interest" description="Disordered" evidence="1">
    <location>
        <begin position="1336"/>
        <end position="1380"/>
    </location>
</feature>
<dbReference type="InterPro" id="IPR051632">
    <property type="entry name" value="Rho_GEF"/>
</dbReference>
<reference evidence="2 3" key="1">
    <citation type="submission" date="2020-02" db="EMBL/GenBank/DDBJ databases">
        <title>A chromosome-scale genome assembly of the black bullhead catfish (Ameiurus melas).</title>
        <authorList>
            <person name="Wen M."/>
            <person name="Zham M."/>
            <person name="Cabau C."/>
            <person name="Klopp C."/>
            <person name="Donnadieu C."/>
            <person name="Roques C."/>
            <person name="Bouchez O."/>
            <person name="Lampietro C."/>
            <person name="Jouanno E."/>
            <person name="Herpin A."/>
            <person name="Louis A."/>
            <person name="Berthelot C."/>
            <person name="Parey E."/>
            <person name="Roest-Crollius H."/>
            <person name="Braasch I."/>
            <person name="Postlethwait J."/>
            <person name="Robinson-Rechavi M."/>
            <person name="Echchiki A."/>
            <person name="Begum T."/>
            <person name="Montfort J."/>
            <person name="Schartl M."/>
            <person name="Bobe J."/>
            <person name="Guiguen Y."/>
        </authorList>
    </citation>
    <scope>NUCLEOTIDE SEQUENCE [LARGE SCALE GENOMIC DNA]</scope>
    <source>
        <strain evidence="2">M_S1</strain>
        <tissue evidence="2">Blood</tissue>
    </source>
</reference>
<feature type="compositionally biased region" description="Low complexity" evidence="1">
    <location>
        <begin position="1446"/>
        <end position="1461"/>
    </location>
</feature>
<feature type="compositionally biased region" description="Basic and acidic residues" evidence="1">
    <location>
        <begin position="415"/>
        <end position="429"/>
    </location>
</feature>
<feature type="region of interest" description="Disordered" evidence="1">
    <location>
        <begin position="1414"/>
        <end position="1625"/>
    </location>
</feature>
<feature type="compositionally biased region" description="Basic and acidic residues" evidence="1">
    <location>
        <begin position="451"/>
        <end position="473"/>
    </location>
</feature>
<dbReference type="Gene3D" id="1.25.40.20">
    <property type="entry name" value="Ankyrin repeat-containing domain"/>
    <property type="match status" value="1"/>
</dbReference>
<dbReference type="Proteomes" id="UP000593565">
    <property type="component" value="Unassembled WGS sequence"/>
</dbReference>
<feature type="compositionally biased region" description="Polar residues" evidence="1">
    <location>
        <begin position="1605"/>
        <end position="1617"/>
    </location>
</feature>
<evidence type="ECO:0000313" key="2">
    <source>
        <dbReference type="EMBL" id="KAF4085646.1"/>
    </source>
</evidence>
<proteinExistence type="predicted"/>
<feature type="compositionally biased region" description="Basic and acidic residues" evidence="1">
    <location>
        <begin position="1336"/>
        <end position="1353"/>
    </location>
</feature>
<dbReference type="SUPFAM" id="SSF48403">
    <property type="entry name" value="Ankyrin repeat"/>
    <property type="match status" value="1"/>
</dbReference>
<protein>
    <recommendedName>
        <fullName evidence="4">A-kinase anchor protein 13</fullName>
    </recommendedName>
</protein>
<accession>A0A7J6ASS7</accession>
<feature type="region of interest" description="Disordered" evidence="1">
    <location>
        <begin position="574"/>
        <end position="649"/>
    </location>
</feature>
<feature type="compositionally biased region" description="Polar residues" evidence="1">
    <location>
        <begin position="722"/>
        <end position="734"/>
    </location>
</feature>
<evidence type="ECO:0008006" key="4">
    <source>
        <dbReference type="Google" id="ProtNLM"/>
    </source>
</evidence>
<feature type="compositionally biased region" description="Polar residues" evidence="1">
    <location>
        <begin position="1414"/>
        <end position="1425"/>
    </location>
</feature>
<dbReference type="InterPro" id="IPR036770">
    <property type="entry name" value="Ankyrin_rpt-contain_sf"/>
</dbReference>
<feature type="compositionally biased region" description="Polar residues" evidence="1">
    <location>
        <begin position="430"/>
        <end position="448"/>
    </location>
</feature>
<feature type="region of interest" description="Disordered" evidence="1">
    <location>
        <begin position="1148"/>
        <end position="1193"/>
    </location>
</feature>
<name>A0A7J6ASS7_AMEME</name>
<feature type="compositionally biased region" description="Basic and acidic residues" evidence="1">
    <location>
        <begin position="1476"/>
        <end position="1487"/>
    </location>
</feature>
<dbReference type="GO" id="GO:0015629">
    <property type="term" value="C:actin cytoskeleton"/>
    <property type="evidence" value="ECO:0007669"/>
    <property type="project" value="TreeGrafter"/>
</dbReference>
<feature type="compositionally biased region" description="Polar residues" evidence="1">
    <location>
        <begin position="1172"/>
        <end position="1190"/>
    </location>
</feature>
<feature type="compositionally biased region" description="Basic and acidic residues" evidence="1">
    <location>
        <begin position="594"/>
        <end position="604"/>
    </location>
</feature>
<feature type="region of interest" description="Disordered" evidence="1">
    <location>
        <begin position="667"/>
        <end position="734"/>
    </location>
</feature>
<feature type="region of interest" description="Disordered" evidence="1">
    <location>
        <begin position="342"/>
        <end position="387"/>
    </location>
</feature>
<evidence type="ECO:0000256" key="1">
    <source>
        <dbReference type="SAM" id="MobiDB-lite"/>
    </source>
</evidence>